<dbReference type="PANTHER" id="PTHR30625:SF11">
    <property type="entry name" value="MOTA_TOLQ_EXBB PROTON CHANNEL DOMAIN-CONTAINING PROTEIN"/>
    <property type="match status" value="1"/>
</dbReference>
<accession>A0ABQ1KHT6</accession>
<proteinExistence type="inferred from homology"/>
<evidence type="ECO:0000256" key="6">
    <source>
        <dbReference type="RuleBase" id="RU004057"/>
    </source>
</evidence>
<evidence type="ECO:0000256" key="1">
    <source>
        <dbReference type="ARBA" id="ARBA00004651"/>
    </source>
</evidence>
<protein>
    <submittedName>
        <fullName evidence="9">Biopolymer transporter ExbB</fullName>
    </submittedName>
</protein>
<dbReference type="InterPro" id="IPR050790">
    <property type="entry name" value="ExbB/TolQ_transport"/>
</dbReference>
<dbReference type="Proteomes" id="UP000629025">
    <property type="component" value="Unassembled WGS sequence"/>
</dbReference>
<evidence type="ECO:0000256" key="7">
    <source>
        <dbReference type="SAM" id="Phobius"/>
    </source>
</evidence>
<evidence type="ECO:0000256" key="2">
    <source>
        <dbReference type="ARBA" id="ARBA00022475"/>
    </source>
</evidence>
<comment type="similarity">
    <text evidence="6">Belongs to the exbB/tolQ family.</text>
</comment>
<keyword evidence="10" id="KW-1185">Reference proteome</keyword>
<keyword evidence="2" id="KW-1003">Cell membrane</keyword>
<comment type="subcellular location">
    <subcellularLocation>
        <location evidence="1">Cell membrane</location>
        <topology evidence="1">Multi-pass membrane protein</topology>
    </subcellularLocation>
    <subcellularLocation>
        <location evidence="6">Membrane</location>
        <topology evidence="6">Multi-pass membrane protein</topology>
    </subcellularLocation>
</comment>
<keyword evidence="3 7" id="KW-0812">Transmembrane</keyword>
<evidence type="ECO:0000256" key="5">
    <source>
        <dbReference type="ARBA" id="ARBA00023136"/>
    </source>
</evidence>
<dbReference type="EMBL" id="BMIJ01000004">
    <property type="protein sequence ID" value="GGB96730.1"/>
    <property type="molecule type" value="Genomic_DNA"/>
</dbReference>
<evidence type="ECO:0000313" key="10">
    <source>
        <dbReference type="Proteomes" id="UP000629025"/>
    </source>
</evidence>
<evidence type="ECO:0000313" key="9">
    <source>
        <dbReference type="EMBL" id="GGB96730.1"/>
    </source>
</evidence>
<feature type="domain" description="MotA/TolQ/ExbB proton channel" evidence="8">
    <location>
        <begin position="125"/>
        <end position="238"/>
    </location>
</feature>
<dbReference type="RefSeq" id="WP_229680726.1">
    <property type="nucleotide sequence ID" value="NZ_BMIJ01000004.1"/>
</dbReference>
<keyword evidence="5 7" id="KW-0472">Membrane</keyword>
<dbReference type="Pfam" id="PF01618">
    <property type="entry name" value="MotA_ExbB"/>
    <property type="match status" value="1"/>
</dbReference>
<feature type="transmembrane region" description="Helical" evidence="7">
    <location>
        <begin position="163"/>
        <end position="183"/>
    </location>
</feature>
<dbReference type="PANTHER" id="PTHR30625">
    <property type="entry name" value="PROTEIN TOLQ"/>
    <property type="match status" value="1"/>
</dbReference>
<feature type="transmembrane region" description="Helical" evidence="7">
    <location>
        <begin position="54"/>
        <end position="78"/>
    </location>
</feature>
<evidence type="ECO:0000256" key="4">
    <source>
        <dbReference type="ARBA" id="ARBA00022989"/>
    </source>
</evidence>
<gene>
    <name evidence="9" type="primary">exbB</name>
    <name evidence="9" type="ORF">GCM10011352_23570</name>
</gene>
<sequence>MSTHDTDFSAPHAPEELAGLALANDQAVPDVARVPLGTEAVAAPVGQLDRVVEFLTVGGPVVWILFVFSLVALTIVLVKCWQFARLRAESCVNAEQGLHHWASGDAQSALGALNRARPISALVGLAIQGLESGQDKTLLREELSRVATHQLSQLRAFLRPLEVIATLSPLLGLLGTVLGMIVAFQQMEAAGSQVDPSVLSGGIWQALLTTAVGLAVAIPVMTVHNWFERKVERVALLMNDTVTRVFTAEVMQGKGAARSEVLRHAA</sequence>
<comment type="caution">
    <text evidence="9">The sequence shown here is derived from an EMBL/GenBank/DDBJ whole genome shotgun (WGS) entry which is preliminary data.</text>
</comment>
<dbReference type="InterPro" id="IPR002898">
    <property type="entry name" value="MotA_ExbB_proton_chnl"/>
</dbReference>
<evidence type="ECO:0000256" key="3">
    <source>
        <dbReference type="ARBA" id="ARBA00022692"/>
    </source>
</evidence>
<feature type="transmembrane region" description="Helical" evidence="7">
    <location>
        <begin position="203"/>
        <end position="223"/>
    </location>
</feature>
<keyword evidence="6" id="KW-0813">Transport</keyword>
<organism evidence="9 10">
    <name type="scientific">Marinobacterium zhoushanense</name>
    <dbReference type="NCBI Taxonomy" id="1679163"/>
    <lineage>
        <taxon>Bacteria</taxon>
        <taxon>Pseudomonadati</taxon>
        <taxon>Pseudomonadota</taxon>
        <taxon>Gammaproteobacteria</taxon>
        <taxon>Oceanospirillales</taxon>
        <taxon>Oceanospirillaceae</taxon>
        <taxon>Marinobacterium</taxon>
    </lineage>
</organism>
<reference evidence="10" key="1">
    <citation type="journal article" date="2019" name="Int. J. Syst. Evol. Microbiol.">
        <title>The Global Catalogue of Microorganisms (GCM) 10K type strain sequencing project: providing services to taxonomists for standard genome sequencing and annotation.</title>
        <authorList>
            <consortium name="The Broad Institute Genomics Platform"/>
            <consortium name="The Broad Institute Genome Sequencing Center for Infectious Disease"/>
            <person name="Wu L."/>
            <person name="Ma J."/>
        </authorList>
    </citation>
    <scope>NUCLEOTIDE SEQUENCE [LARGE SCALE GENOMIC DNA]</scope>
    <source>
        <strain evidence="10">CGMCC 1.15341</strain>
    </source>
</reference>
<evidence type="ECO:0000259" key="8">
    <source>
        <dbReference type="Pfam" id="PF01618"/>
    </source>
</evidence>
<name>A0ABQ1KHT6_9GAMM</name>
<keyword evidence="4 7" id="KW-1133">Transmembrane helix</keyword>
<keyword evidence="6" id="KW-0653">Protein transport</keyword>